<name>A0ABS7F6P7_9PROT</name>
<evidence type="ECO:0000256" key="1">
    <source>
        <dbReference type="SAM" id="MobiDB-lite"/>
    </source>
</evidence>
<feature type="compositionally biased region" description="Low complexity" evidence="1">
    <location>
        <begin position="7"/>
        <end position="23"/>
    </location>
</feature>
<feature type="region of interest" description="Disordered" evidence="1">
    <location>
        <begin position="1"/>
        <end position="23"/>
    </location>
</feature>
<keyword evidence="3" id="KW-1185">Reference proteome</keyword>
<reference evidence="2 3" key="1">
    <citation type="submission" date="2021-08" db="EMBL/GenBank/DDBJ databases">
        <title>Caldovatus sediminis gen. nov., sp. nov., a moderately thermophilic bacterium isolated from a hot spring.</title>
        <authorList>
            <person name="Hu C.-J."/>
            <person name="Li W.-J."/>
            <person name="Xian W.-D."/>
        </authorList>
    </citation>
    <scope>NUCLEOTIDE SEQUENCE [LARGE SCALE GENOMIC DNA]</scope>
    <source>
        <strain evidence="2 3">SYSU G05006</strain>
    </source>
</reference>
<dbReference type="Proteomes" id="UP001519924">
    <property type="component" value="Unassembled WGS sequence"/>
</dbReference>
<dbReference type="InterPro" id="IPR006311">
    <property type="entry name" value="TAT_signal"/>
</dbReference>
<protein>
    <submittedName>
        <fullName evidence="2">Uncharacterized protein</fullName>
    </submittedName>
</protein>
<gene>
    <name evidence="2" type="ORF">K1J50_17505</name>
</gene>
<evidence type="ECO:0000313" key="2">
    <source>
        <dbReference type="EMBL" id="MBW8271276.1"/>
    </source>
</evidence>
<dbReference type="EMBL" id="JAHZUY010000083">
    <property type="protein sequence ID" value="MBW8271276.1"/>
    <property type="molecule type" value="Genomic_DNA"/>
</dbReference>
<dbReference type="RefSeq" id="WP_220119049.1">
    <property type="nucleotide sequence ID" value="NZ_JAHZUY010000083.1"/>
</dbReference>
<evidence type="ECO:0000313" key="3">
    <source>
        <dbReference type="Proteomes" id="UP001519924"/>
    </source>
</evidence>
<comment type="caution">
    <text evidence="2">The sequence shown here is derived from an EMBL/GenBank/DDBJ whole genome shotgun (WGS) entry which is preliminary data.</text>
</comment>
<feature type="non-terminal residue" evidence="2">
    <location>
        <position position="203"/>
    </location>
</feature>
<organism evidence="2 3">
    <name type="scientific">Caldovatus aquaticus</name>
    <dbReference type="NCBI Taxonomy" id="2865671"/>
    <lineage>
        <taxon>Bacteria</taxon>
        <taxon>Pseudomonadati</taxon>
        <taxon>Pseudomonadota</taxon>
        <taxon>Alphaproteobacteria</taxon>
        <taxon>Acetobacterales</taxon>
        <taxon>Roseomonadaceae</taxon>
        <taxon>Caldovatus</taxon>
    </lineage>
</organism>
<accession>A0ABS7F6P7</accession>
<sequence length="203" mass="21425">MKPGFDPRAPAARSTPASRLAAPAGALPASRRTCLGAAAALLAAAGRGIPGRSGGPRAPATLLFASGFEGAVRLTAPYRIRPYHAYQGLVGTDSATGFTWPGRFWGGDAAIQLLTMGGDLSSVVTAALETIEGCDRAPTRALHLRVNRKVHPWTQSPLLLRPAREPGEFYISEWVKLPANLAQQLGPGGWLAPFGEWKSVDDF</sequence>
<proteinExistence type="predicted"/>
<dbReference type="PROSITE" id="PS51318">
    <property type="entry name" value="TAT"/>
    <property type="match status" value="1"/>
</dbReference>